<dbReference type="CDD" id="cd22213">
    <property type="entry name" value="AcrIIC1"/>
    <property type="match status" value="1"/>
</dbReference>
<name>A0A2D0TCG3_NEIME</name>
<feature type="disulfide bond" description="Interchain (with C-17)" evidence="4">
    <location>
        <position position="80"/>
    </location>
</feature>
<evidence type="ECO:0007829" key="5">
    <source>
        <dbReference type="PDB" id="8IF0"/>
    </source>
</evidence>
<dbReference type="PDBsum" id="5VGB"/>
<reference evidence="1 2" key="1">
    <citation type="journal article" date="2017" name="Cell">
        <title>A Broad-Spectrum Inhibitor of CRISPR-Cas9.</title>
        <authorList>
            <person name="Harrington L.B."/>
            <person name="Doxzen K.W."/>
            <person name="Ma E."/>
            <person name="Liu J.J."/>
            <person name="Knott G.J."/>
            <person name="Edraki A."/>
            <person name="Garcia B."/>
            <person name="Amrani N."/>
            <person name="Chen J.S."/>
            <person name="Cofsky J.C."/>
            <person name="Kranzusch P.J."/>
            <person name="Sontheimer E.J."/>
            <person name="Davidson A.R."/>
            <person name="Maxwell K.L."/>
            <person name="Doudna J.A."/>
        </authorList>
    </citation>
    <scope>X-RAY CRYSTALLOGRAPHY (1.50 ANGSTROMS)</scope>
</reference>
<organism evidence="1">
    <name type="scientific">Neisseria meningitidis</name>
    <dbReference type="NCBI Taxonomy" id="487"/>
    <lineage>
        <taxon>Bacteria</taxon>
        <taxon>Pseudomonadati</taxon>
        <taxon>Pseudomonadota</taxon>
        <taxon>Betaproteobacteria</taxon>
        <taxon>Neisseriales</taxon>
        <taxon>Neisseriaceae</taxon>
        <taxon>Neisseria</taxon>
    </lineage>
</organism>
<dbReference type="AlphaFoldDB" id="A0A2D0TCG3"/>
<evidence type="ECO:0007829" key="3">
    <source>
        <dbReference type="PDB" id="7X31"/>
    </source>
</evidence>
<dbReference type="SMR" id="A0A2D0TCG3"/>
<evidence type="ECO:0007829" key="4">
    <source>
        <dbReference type="PDB" id="7X4B"/>
    </source>
</evidence>
<protein>
    <submittedName>
        <fullName evidence="1">Anti-CRISPR protein (AcrIIC1)</fullName>
    </submittedName>
</protein>
<sequence length="86" mass="9628">MANKTYKIGKNAGYDGCGLCLAAISENEAIKVKYLRDICPDYDGDDKAEDWLRWGTDSRVKAAALEMEQYAYTSVGMASCWEFVEL</sequence>
<reference evidence="3 4" key="2">
    <citation type="journal article" date="2022" name="Nat. Commun.">
        <title>A redox switch regulates the assembly and anti-CRISPR activity of AcrIIC1.</title>
        <authorList>
            <person name="Zhao Y."/>
            <person name="Hu J."/>
            <person name="Yang S.S."/>
            <person name="Zhong J."/>
            <person name="Liu J."/>
            <person name="Wang S."/>
            <person name="Jiao Y."/>
            <person name="Jiang F."/>
            <person name="Zhai R."/>
            <person name="Ren B."/>
            <person name="Cong H."/>
            <person name="Zhu Y."/>
            <person name="Han F."/>
            <person name="Zhang J."/>
            <person name="Xu Y."/>
            <person name="Huang Z."/>
            <person name="Zhang S."/>
            <person name="Yang F."/>
        </authorList>
    </citation>
    <scope>X-RAY CRYSTALLOGRAPHY (1.61 ANGSTROMS)</scope>
    <scope>DISULFIDE BONDS</scope>
</reference>
<evidence type="ECO:0000313" key="1">
    <source>
        <dbReference type="PDB" id="5VGB"/>
    </source>
</evidence>
<dbReference type="PDB" id="8IF0">
    <property type="method" value="X-ray"/>
    <property type="resolution" value="1.57 A"/>
    <property type="chains" value="Y=1-86"/>
</dbReference>
<evidence type="ECO:0007829" key="2">
    <source>
        <dbReference type="PDB" id="5VGB"/>
    </source>
</evidence>
<keyword evidence="2 3" id="KW-0002">3D-structure</keyword>
<dbReference type="PDB" id="7X31">
    <property type="method" value="NMR"/>
    <property type="chains" value="A=1-86"/>
</dbReference>
<feature type="disulfide bond" description="Interchain (with C-80)" evidence="4">
    <location>
        <position position="17"/>
    </location>
</feature>
<dbReference type="PDB" id="5VGB">
    <property type="method" value="X-ray"/>
    <property type="resolution" value="1.50 A"/>
    <property type="chains" value="B=1-86"/>
</dbReference>
<dbReference type="PDB" id="7X4B">
    <property type="method" value="X-ray"/>
    <property type="resolution" value="1.61 A"/>
    <property type="chains" value="A/B=1-86"/>
</dbReference>
<reference evidence="5" key="3">
    <citation type="submission" date="2023-02" db="PDB data bank">
        <title>Inhibition Mechanism of CRISPR-Cas9 by Anti-CRISPR Protein AcrIIC1.</title>
        <authorList>
            <person name="Zhu Y.L."/>
        </authorList>
    </citation>
    <scope>X-RAY CRYSTALLOGRAPHY (1.57 ANGSTROMS)</scope>
</reference>
<accession>A0A2D0TCG3</accession>
<proteinExistence type="evidence at protein level"/>